<evidence type="ECO:0000256" key="7">
    <source>
        <dbReference type="SAM" id="MobiDB-lite"/>
    </source>
</evidence>
<accession>G0PGP2</accession>
<comment type="subcellular location">
    <subcellularLocation>
        <location evidence="1">Membrane</location>
    </subcellularLocation>
</comment>
<evidence type="ECO:0000313" key="9">
    <source>
        <dbReference type="EMBL" id="EGT55406.1"/>
    </source>
</evidence>
<keyword evidence="5 6" id="KW-0472">Membrane</keyword>
<feature type="region of interest" description="Disordered" evidence="7">
    <location>
        <begin position="1"/>
        <end position="22"/>
    </location>
</feature>
<evidence type="ECO:0000256" key="1">
    <source>
        <dbReference type="ARBA" id="ARBA00004370"/>
    </source>
</evidence>
<dbReference type="InterPro" id="IPR005045">
    <property type="entry name" value="CDC50/LEM3_fam"/>
</dbReference>
<gene>
    <name evidence="9" type="ORF">CAEBREN_06738</name>
</gene>
<dbReference type="GO" id="GO:0005783">
    <property type="term" value="C:endoplasmic reticulum"/>
    <property type="evidence" value="ECO:0007669"/>
    <property type="project" value="TreeGrafter"/>
</dbReference>
<dbReference type="GO" id="GO:0005886">
    <property type="term" value="C:plasma membrane"/>
    <property type="evidence" value="ECO:0007669"/>
    <property type="project" value="TreeGrafter"/>
</dbReference>
<keyword evidence="3 8" id="KW-0812">Transmembrane</keyword>
<evidence type="ECO:0000256" key="2">
    <source>
        <dbReference type="ARBA" id="ARBA00009457"/>
    </source>
</evidence>
<evidence type="ECO:0000256" key="5">
    <source>
        <dbReference type="ARBA" id="ARBA00023136"/>
    </source>
</evidence>
<dbReference type="eggNOG" id="KOG2952">
    <property type="taxonomic scope" value="Eukaryota"/>
</dbReference>
<evidence type="ECO:0000256" key="4">
    <source>
        <dbReference type="ARBA" id="ARBA00022989"/>
    </source>
</evidence>
<dbReference type="EMBL" id="GL380432">
    <property type="protein sequence ID" value="EGT55406.1"/>
    <property type="molecule type" value="Genomic_DNA"/>
</dbReference>
<name>G0PGP2_CAEBE</name>
<dbReference type="AlphaFoldDB" id="G0PGP2"/>
<dbReference type="HOGENOM" id="CLU_025025_1_0_1"/>
<proteinExistence type="inferred from homology"/>
<dbReference type="GO" id="GO:0005794">
    <property type="term" value="C:Golgi apparatus"/>
    <property type="evidence" value="ECO:0007669"/>
    <property type="project" value="TreeGrafter"/>
</dbReference>
<feature type="transmembrane region" description="Helical" evidence="8">
    <location>
        <begin position="36"/>
        <end position="59"/>
    </location>
</feature>
<evidence type="ECO:0000256" key="3">
    <source>
        <dbReference type="ARBA" id="ARBA00022692"/>
    </source>
</evidence>
<evidence type="ECO:0008006" key="11">
    <source>
        <dbReference type="Google" id="ProtNLM"/>
    </source>
</evidence>
<keyword evidence="4 8" id="KW-1133">Transmembrane helix</keyword>
<sequence length="325" mass="37266">MPDDIPKIRQRGKKNQPKDTAWKQQKLPALRPHYNIASAIPVTLVTGVATLAMGIALYFGHMGSLEQEVIYTNCTLQNGTQVTRIMRSETGNQTFQCLYSVILEDDFTGDVKFYYGLNKFYQNNRLYFNSRNDQQLRGKVNEIDGCDPLQYVDYKNGTKIPIAPCGYVANSMFNDFLAPVNKKKQKNEFQGTIQPPSWRYPICQLGANSTDAEVGVGFENIDFMVWMKVAALPNFRKVYRILNRQVDMFSNGLPKGTYQLVIDYNYPVYMYDGDKSFIIASENWVGPRNLFLPVIYLVVGTFLLLVTILFILIWLKQRLSRVHPT</sequence>
<dbReference type="PANTHER" id="PTHR10926">
    <property type="entry name" value="CELL CYCLE CONTROL PROTEIN 50"/>
    <property type="match status" value="1"/>
</dbReference>
<dbReference type="PIRSF" id="PIRSF015840">
    <property type="entry name" value="DUF284_TM_euk"/>
    <property type="match status" value="1"/>
</dbReference>
<evidence type="ECO:0000256" key="8">
    <source>
        <dbReference type="SAM" id="Phobius"/>
    </source>
</evidence>
<dbReference type="InParanoid" id="G0PGP2"/>
<dbReference type="PANTHER" id="PTHR10926:SF23">
    <property type="entry name" value="CELL CYCLE CONTROL PROTEIN 50A"/>
    <property type="match status" value="1"/>
</dbReference>
<dbReference type="STRING" id="135651.G0PGP2"/>
<feature type="transmembrane region" description="Helical" evidence="8">
    <location>
        <begin position="290"/>
        <end position="315"/>
    </location>
</feature>
<keyword evidence="10" id="KW-1185">Reference proteome</keyword>
<evidence type="ECO:0000256" key="6">
    <source>
        <dbReference type="PIRNR" id="PIRNR015840"/>
    </source>
</evidence>
<dbReference type="Proteomes" id="UP000008068">
    <property type="component" value="Unassembled WGS sequence"/>
</dbReference>
<evidence type="ECO:0000313" key="10">
    <source>
        <dbReference type="Proteomes" id="UP000008068"/>
    </source>
</evidence>
<protein>
    <recommendedName>
        <fullName evidence="11">Cell cycle control protein 50A</fullName>
    </recommendedName>
</protein>
<organism evidence="10">
    <name type="scientific">Caenorhabditis brenneri</name>
    <name type="common">Nematode worm</name>
    <dbReference type="NCBI Taxonomy" id="135651"/>
    <lineage>
        <taxon>Eukaryota</taxon>
        <taxon>Metazoa</taxon>
        <taxon>Ecdysozoa</taxon>
        <taxon>Nematoda</taxon>
        <taxon>Chromadorea</taxon>
        <taxon>Rhabditida</taxon>
        <taxon>Rhabditina</taxon>
        <taxon>Rhabditomorpha</taxon>
        <taxon>Rhabditoidea</taxon>
        <taxon>Rhabditidae</taxon>
        <taxon>Peloderinae</taxon>
        <taxon>Caenorhabditis</taxon>
    </lineage>
</organism>
<reference evidence="10" key="1">
    <citation type="submission" date="2011-07" db="EMBL/GenBank/DDBJ databases">
        <authorList>
            <consortium name="Caenorhabditis brenneri Sequencing and Analysis Consortium"/>
            <person name="Wilson R.K."/>
        </authorList>
    </citation>
    <scope>NUCLEOTIDE SEQUENCE [LARGE SCALE GENOMIC DNA]</scope>
    <source>
        <strain evidence="10">PB2801</strain>
    </source>
</reference>
<dbReference type="OrthoDB" id="340608at2759"/>
<dbReference type="OMA" id="ENWVGPR"/>
<comment type="similarity">
    <text evidence="2 6">Belongs to the CDC50/LEM3 family.</text>
</comment>
<dbReference type="Pfam" id="PF03381">
    <property type="entry name" value="CDC50"/>
    <property type="match status" value="1"/>
</dbReference>